<keyword evidence="3" id="KW-1185">Reference proteome</keyword>
<feature type="transmembrane region" description="Helical" evidence="1">
    <location>
        <begin position="46"/>
        <end position="69"/>
    </location>
</feature>
<proteinExistence type="predicted"/>
<gene>
    <name evidence="2" type="ORF">IV454_19370</name>
</gene>
<keyword evidence="1" id="KW-0472">Membrane</keyword>
<dbReference type="Proteomes" id="UP000662888">
    <property type="component" value="Chromosome"/>
</dbReference>
<keyword evidence="1" id="KW-1133">Transmembrane helix</keyword>
<name>A0AA48W9A9_9BURK</name>
<evidence type="ECO:0000313" key="2">
    <source>
        <dbReference type="EMBL" id="QPI47736.1"/>
    </source>
</evidence>
<feature type="transmembrane region" description="Helical" evidence="1">
    <location>
        <begin position="12"/>
        <end position="34"/>
    </location>
</feature>
<evidence type="ECO:0000256" key="1">
    <source>
        <dbReference type="SAM" id="Phobius"/>
    </source>
</evidence>
<reference evidence="2 3" key="1">
    <citation type="submission" date="2020-11" db="EMBL/GenBank/DDBJ databases">
        <authorList>
            <person name="Sun Q."/>
        </authorList>
    </citation>
    <scope>NUCLEOTIDE SEQUENCE [LARGE SCALE GENOMIC DNA]</scope>
    <source>
        <strain evidence="2 3">P8398</strain>
    </source>
</reference>
<feature type="transmembrane region" description="Helical" evidence="1">
    <location>
        <begin position="76"/>
        <end position="96"/>
    </location>
</feature>
<accession>A0AA48W9A9</accession>
<sequence>MAKDSAQRERVLLHNGVVALILGYPLAIALSGVLHRLMQSLDAGPVAGQLTMWVVYPLWVSVIALIFLLPSKRACWTWLALANALAAGACYLLTLAGGGAA</sequence>
<keyword evidence="1" id="KW-0812">Transmembrane</keyword>
<dbReference type="RefSeq" id="WP_206087412.1">
    <property type="nucleotide sequence ID" value="NZ_CP065053.1"/>
</dbReference>
<protein>
    <recommendedName>
        <fullName evidence="4">Iron transporter</fullName>
    </recommendedName>
</protein>
<organism evidence="2 3">
    <name type="scientific">Massilia antarctica</name>
    <dbReference type="NCBI Taxonomy" id="2765360"/>
    <lineage>
        <taxon>Bacteria</taxon>
        <taxon>Pseudomonadati</taxon>
        <taxon>Pseudomonadota</taxon>
        <taxon>Betaproteobacteria</taxon>
        <taxon>Burkholderiales</taxon>
        <taxon>Oxalobacteraceae</taxon>
        <taxon>Telluria group</taxon>
        <taxon>Massilia</taxon>
    </lineage>
</organism>
<dbReference type="EMBL" id="CP065053">
    <property type="protein sequence ID" value="QPI47736.1"/>
    <property type="molecule type" value="Genomic_DNA"/>
</dbReference>
<evidence type="ECO:0000313" key="3">
    <source>
        <dbReference type="Proteomes" id="UP000662888"/>
    </source>
</evidence>
<evidence type="ECO:0008006" key="4">
    <source>
        <dbReference type="Google" id="ProtNLM"/>
    </source>
</evidence>